<keyword evidence="4" id="KW-1185">Reference proteome</keyword>
<evidence type="ECO:0000313" key="3">
    <source>
        <dbReference type="EMBL" id="CCA70444.1"/>
    </source>
</evidence>
<dbReference type="Proteomes" id="UP000007148">
    <property type="component" value="Unassembled WGS sequence"/>
</dbReference>
<feature type="region of interest" description="Disordered" evidence="2">
    <location>
        <begin position="126"/>
        <end position="155"/>
    </location>
</feature>
<keyword evidence="1" id="KW-0175">Coiled coil</keyword>
<dbReference type="EMBL" id="CAFZ01000083">
    <property type="protein sequence ID" value="CCA70444.1"/>
    <property type="molecule type" value="Genomic_DNA"/>
</dbReference>
<dbReference type="InParanoid" id="G4TGK1"/>
<sequence length="428" mass="47719">MASKAREDWERRIECVMDLCTSLDFDVLSQSFIRRAYANVGNVFVASTDTGKGLILLSVNVYPWNTKKNRHYYCEFASLHEVEAARNLPVMRGVVASAARHDPQHLNRFKQLVEASNRYAPYELRSGRAVASSPTRDIHGPSTSNSNQAASEVDRPRNDLGQALEEGEISASDSMAKPTITIPILGEAVRFPLGNVATASAVSALLSASASEQSFARIPSPPRLPPSSASHSQTAQEMISQLSDLRESWLPTSVHPNGISEKSANQYRIDPKFDFRHHITSGRFLSSEAKADGLDAQSFEPTPLQSYFADIYGNLQTDLHEAKRRIREQELELERMKLLCQRYEDELAEARAARRDAEAKVDKLMRQLQQSGAHTLEQRKAIERCNSLLDVSRSEVERLQRGFSQIQTICEVSLDQKALLPSSAYPSS</sequence>
<feature type="region of interest" description="Disordered" evidence="2">
    <location>
        <begin position="216"/>
        <end position="240"/>
    </location>
</feature>
<dbReference type="AlphaFoldDB" id="G4TGK1"/>
<dbReference type="HOGENOM" id="CLU_641099_0_0_1"/>
<proteinExistence type="predicted"/>
<name>G4TGK1_SERID</name>
<gene>
    <name evidence="3" type="ORF">PIIN_04382</name>
</gene>
<evidence type="ECO:0000256" key="1">
    <source>
        <dbReference type="SAM" id="Coils"/>
    </source>
</evidence>
<comment type="caution">
    <text evidence="3">The sequence shown here is derived from an EMBL/GenBank/DDBJ whole genome shotgun (WGS) entry which is preliminary data.</text>
</comment>
<reference evidence="3 4" key="1">
    <citation type="journal article" date="2011" name="PLoS Pathog.">
        <title>Endophytic Life Strategies Decoded by Genome and Transcriptome Analyses of the Mutualistic Root Symbiont Piriformospora indica.</title>
        <authorList>
            <person name="Zuccaro A."/>
            <person name="Lahrmann U."/>
            <person name="Guldener U."/>
            <person name="Langen G."/>
            <person name="Pfiffi S."/>
            <person name="Biedenkopf D."/>
            <person name="Wong P."/>
            <person name="Samans B."/>
            <person name="Grimm C."/>
            <person name="Basiewicz M."/>
            <person name="Murat C."/>
            <person name="Martin F."/>
            <person name="Kogel K.H."/>
        </authorList>
    </citation>
    <scope>NUCLEOTIDE SEQUENCE [LARGE SCALE GENOMIC DNA]</scope>
    <source>
        <strain evidence="3 4">DSM 11827</strain>
    </source>
</reference>
<dbReference type="OrthoDB" id="3154629at2759"/>
<feature type="coiled-coil region" evidence="1">
    <location>
        <begin position="312"/>
        <end position="367"/>
    </location>
</feature>
<accession>G4TGK1</accession>
<protein>
    <submittedName>
        <fullName evidence="3">Uncharacterized protein</fullName>
    </submittedName>
</protein>
<feature type="compositionally biased region" description="Polar residues" evidence="2">
    <location>
        <begin position="141"/>
        <end position="150"/>
    </location>
</feature>
<organism evidence="3 4">
    <name type="scientific">Serendipita indica (strain DSM 11827)</name>
    <name type="common">Root endophyte fungus</name>
    <name type="synonym">Piriformospora indica</name>
    <dbReference type="NCBI Taxonomy" id="1109443"/>
    <lineage>
        <taxon>Eukaryota</taxon>
        <taxon>Fungi</taxon>
        <taxon>Dikarya</taxon>
        <taxon>Basidiomycota</taxon>
        <taxon>Agaricomycotina</taxon>
        <taxon>Agaricomycetes</taxon>
        <taxon>Sebacinales</taxon>
        <taxon>Serendipitaceae</taxon>
        <taxon>Serendipita</taxon>
    </lineage>
</organism>
<evidence type="ECO:0000313" key="4">
    <source>
        <dbReference type="Proteomes" id="UP000007148"/>
    </source>
</evidence>
<evidence type="ECO:0000256" key="2">
    <source>
        <dbReference type="SAM" id="MobiDB-lite"/>
    </source>
</evidence>